<dbReference type="GO" id="GO:0048038">
    <property type="term" value="F:quinone binding"/>
    <property type="evidence" value="ECO:0007669"/>
    <property type="project" value="InterPro"/>
</dbReference>
<dbReference type="InterPro" id="IPR001135">
    <property type="entry name" value="NADH_Q_OxRdtase_suD"/>
</dbReference>
<dbReference type="SUPFAM" id="SSF143243">
    <property type="entry name" value="Nqo5-like"/>
    <property type="match status" value="1"/>
</dbReference>
<dbReference type="Proteomes" id="UP000823821">
    <property type="component" value="Unassembled WGS sequence"/>
</dbReference>
<keyword evidence="1" id="KW-0560">Oxidoreductase</keyword>
<feature type="domain" description="NADH-quinone oxidoreductase subunit D" evidence="2">
    <location>
        <begin position="431"/>
        <end position="491"/>
    </location>
</feature>
<dbReference type="PANTHER" id="PTHR43485">
    <property type="entry name" value="HYDROGENASE-4 COMPONENT G"/>
    <property type="match status" value="1"/>
</dbReference>
<dbReference type="InterPro" id="IPR029014">
    <property type="entry name" value="NiFe-Hase_large"/>
</dbReference>
<evidence type="ECO:0000259" key="2">
    <source>
        <dbReference type="Pfam" id="PF00346"/>
    </source>
</evidence>
<dbReference type="InterPro" id="IPR052197">
    <property type="entry name" value="ComplexI_49kDa-like"/>
</dbReference>
<dbReference type="AlphaFoldDB" id="A0A9D2HN90"/>
<accession>A0A9D2HN90</accession>
<dbReference type="PANTHER" id="PTHR43485:SF1">
    <property type="entry name" value="FORMATE HYDROGENLYASE SUBUNIT 5-RELATED"/>
    <property type="match status" value="1"/>
</dbReference>
<dbReference type="InterPro" id="IPR037232">
    <property type="entry name" value="NADH_quin_OxRdtase_su_C/D-like"/>
</dbReference>
<dbReference type="SUPFAM" id="SSF56762">
    <property type="entry name" value="HydB/Nqo4-like"/>
    <property type="match status" value="1"/>
</dbReference>
<evidence type="ECO:0000256" key="1">
    <source>
        <dbReference type="ARBA" id="ARBA00023002"/>
    </source>
</evidence>
<dbReference type="GO" id="GO:0016651">
    <property type="term" value="F:oxidoreductase activity, acting on NAD(P)H"/>
    <property type="evidence" value="ECO:0007669"/>
    <property type="project" value="InterPro"/>
</dbReference>
<protein>
    <submittedName>
        <fullName evidence="3">Hydrogenase</fullName>
    </submittedName>
</protein>
<comment type="caution">
    <text evidence="3">The sequence shown here is derived from an EMBL/GenBank/DDBJ whole genome shotgun (WGS) entry which is preliminary data.</text>
</comment>
<evidence type="ECO:0000313" key="4">
    <source>
        <dbReference type="Proteomes" id="UP000823821"/>
    </source>
</evidence>
<dbReference type="GO" id="GO:0051287">
    <property type="term" value="F:NAD binding"/>
    <property type="evidence" value="ECO:0007669"/>
    <property type="project" value="InterPro"/>
</dbReference>
<dbReference type="Gene3D" id="1.10.645.10">
    <property type="entry name" value="Cytochrome-c3 Hydrogenase, chain B"/>
    <property type="match status" value="1"/>
</dbReference>
<gene>
    <name evidence="3" type="ORF">H9784_04495</name>
</gene>
<name>A0A9D2HN90_9BACT</name>
<reference evidence="3" key="1">
    <citation type="journal article" date="2021" name="PeerJ">
        <title>Extensive microbial diversity within the chicken gut microbiome revealed by metagenomics and culture.</title>
        <authorList>
            <person name="Gilroy R."/>
            <person name="Ravi A."/>
            <person name="Getino M."/>
            <person name="Pursley I."/>
            <person name="Horton D.L."/>
            <person name="Alikhan N.F."/>
            <person name="Baker D."/>
            <person name="Gharbi K."/>
            <person name="Hall N."/>
            <person name="Watson M."/>
            <person name="Adriaenssens E.M."/>
            <person name="Foster-Nyarko E."/>
            <person name="Jarju S."/>
            <person name="Secka A."/>
            <person name="Antonio M."/>
            <person name="Oren A."/>
            <person name="Chaudhuri R.R."/>
            <person name="La Ragione R."/>
            <person name="Hildebrand F."/>
            <person name="Pallen M.J."/>
        </authorList>
    </citation>
    <scope>NUCLEOTIDE SEQUENCE</scope>
    <source>
        <strain evidence="3">5032</strain>
    </source>
</reference>
<evidence type="ECO:0000313" key="3">
    <source>
        <dbReference type="EMBL" id="HJA78818.1"/>
    </source>
</evidence>
<feature type="domain" description="NADH-quinone oxidoreductase subunit D" evidence="2">
    <location>
        <begin position="252"/>
        <end position="410"/>
    </location>
</feature>
<dbReference type="EMBL" id="DWZD01000029">
    <property type="protein sequence ID" value="HJA78818.1"/>
    <property type="molecule type" value="Genomic_DNA"/>
</dbReference>
<sequence length="498" mass="54458">MDFRYDQSVALDDVPVLSVADWRQEVAAQMRGDRRLLALFGLPEEGGAGLCALLRQDGEQAIRAVRTAPLSAYEALTPDCPQAHLFERELWEQWNIRPEGHPWLKPVRFVPHGCLTDAPGERPGPGQITHYRVEGEEVHEVAVGPVHAGVIEPGHFRFQCYGENVMHLEISLGFQHRDVERRLLGGPQPAHARLMECVAGDTSIGHATAYATALERLAGLTVPERANRLRRLGLELERLANHTGDLGAIAGDTGFLPTSAWNGRIRGDFLNLTAEVCGNRFGRNWVCPGGVALDVDAAICARLLDRLRHCWRDVRESVKVMFAAASVQDRLEETGALGGGTAQALGLVGVAARACGLTRDARFDVPLSCLPLCETQPRVEKGGDVLARARVRSRELADSVDLACTDIQALSHTEGETCLPLPECLPARRLAVAEVEGWRGEICHVAVTDGEGRLACYKIYDPSFHNWAGLEAALRGEQISDFPLCNKSFNLSYCGHDL</sequence>
<reference evidence="3" key="2">
    <citation type="submission" date="2021-04" db="EMBL/GenBank/DDBJ databases">
        <authorList>
            <person name="Gilroy R."/>
        </authorList>
    </citation>
    <scope>NUCLEOTIDE SEQUENCE</scope>
    <source>
        <strain evidence="3">5032</strain>
    </source>
</reference>
<organism evidence="3 4">
    <name type="scientific">Candidatus Desulfovibrio intestinavium</name>
    <dbReference type="NCBI Taxonomy" id="2838534"/>
    <lineage>
        <taxon>Bacteria</taxon>
        <taxon>Pseudomonadati</taxon>
        <taxon>Thermodesulfobacteriota</taxon>
        <taxon>Desulfovibrionia</taxon>
        <taxon>Desulfovibrionales</taxon>
        <taxon>Desulfovibrionaceae</taxon>
        <taxon>Desulfovibrio</taxon>
    </lineage>
</organism>
<dbReference type="Pfam" id="PF00346">
    <property type="entry name" value="Complex1_49kDa"/>
    <property type="match status" value="2"/>
</dbReference>
<proteinExistence type="predicted"/>